<dbReference type="RefSeq" id="WP_080149461.1">
    <property type="nucleotide sequence ID" value="NZ_DAIRPY010000071.1"/>
</dbReference>
<dbReference type="Proteomes" id="UP000191133">
    <property type="component" value="Unassembled WGS sequence"/>
</dbReference>
<evidence type="ECO:0000256" key="2">
    <source>
        <dbReference type="ARBA" id="ARBA00023315"/>
    </source>
</evidence>
<proteinExistence type="predicted"/>
<keyword evidence="1 4" id="KW-0808">Transferase</keyword>
<dbReference type="GO" id="GO:0016747">
    <property type="term" value="F:acyltransferase activity, transferring groups other than amino-acyl groups"/>
    <property type="evidence" value="ECO:0007669"/>
    <property type="project" value="InterPro"/>
</dbReference>
<reference evidence="5" key="1">
    <citation type="submission" date="2016-10" db="EMBL/GenBank/DDBJ databases">
        <authorList>
            <person name="Varghese N."/>
        </authorList>
    </citation>
    <scope>NUCLEOTIDE SEQUENCE [LARGE SCALE GENOMIC DNA]</scope>
    <source>
        <strain evidence="5">92MFCol6.1</strain>
    </source>
</reference>
<dbReference type="InterPro" id="IPR016181">
    <property type="entry name" value="Acyl_CoA_acyltransferase"/>
</dbReference>
<evidence type="ECO:0000256" key="1">
    <source>
        <dbReference type="ARBA" id="ARBA00022679"/>
    </source>
</evidence>
<dbReference type="Gene3D" id="3.40.630.30">
    <property type="match status" value="1"/>
</dbReference>
<dbReference type="InterPro" id="IPR050832">
    <property type="entry name" value="Bact_Acetyltransf"/>
</dbReference>
<dbReference type="EMBL" id="FWEU01000002">
    <property type="protein sequence ID" value="SLM24363.1"/>
    <property type="molecule type" value="Genomic_DNA"/>
</dbReference>
<dbReference type="PROSITE" id="PS51186">
    <property type="entry name" value="GNAT"/>
    <property type="match status" value="1"/>
</dbReference>
<feature type="domain" description="N-acetyltransferase" evidence="3">
    <location>
        <begin position="1"/>
        <end position="153"/>
    </location>
</feature>
<dbReference type="InterPro" id="IPR000182">
    <property type="entry name" value="GNAT_dom"/>
</dbReference>
<evidence type="ECO:0000259" key="3">
    <source>
        <dbReference type="PROSITE" id="PS51186"/>
    </source>
</evidence>
<dbReference type="PANTHER" id="PTHR43877">
    <property type="entry name" value="AMINOALKYLPHOSPHONATE N-ACETYLTRANSFERASE-RELATED-RELATED"/>
    <property type="match status" value="1"/>
</dbReference>
<name>A0A1W1GYC1_9GAMM</name>
<evidence type="ECO:0000313" key="5">
    <source>
        <dbReference type="Proteomes" id="UP000191133"/>
    </source>
</evidence>
<accession>A0A1W1GYC1</accession>
<gene>
    <name evidence="4" type="ORF">SAMN04488690_2084</name>
</gene>
<dbReference type="SUPFAM" id="SSF55729">
    <property type="entry name" value="Acyl-CoA N-acyltransferases (Nat)"/>
    <property type="match status" value="1"/>
</dbReference>
<dbReference type="AlphaFoldDB" id="A0A1W1GYC1"/>
<dbReference type="Pfam" id="PF00583">
    <property type="entry name" value="Acetyltransf_1"/>
    <property type="match status" value="1"/>
</dbReference>
<keyword evidence="2" id="KW-0012">Acyltransferase</keyword>
<evidence type="ECO:0000313" key="4">
    <source>
        <dbReference type="EMBL" id="SLM24363.1"/>
    </source>
</evidence>
<organism evidence="4 5">
    <name type="scientific">Stenotrophomonas indicatrix</name>
    <dbReference type="NCBI Taxonomy" id="2045451"/>
    <lineage>
        <taxon>Bacteria</taxon>
        <taxon>Pseudomonadati</taxon>
        <taxon>Pseudomonadota</taxon>
        <taxon>Gammaproteobacteria</taxon>
        <taxon>Lysobacterales</taxon>
        <taxon>Lysobacteraceae</taxon>
        <taxon>Stenotrophomonas</taxon>
    </lineage>
</organism>
<protein>
    <submittedName>
        <fullName evidence="4">Acetyltransferase (GNAT) family protein</fullName>
    </submittedName>
</protein>
<dbReference type="CDD" id="cd04301">
    <property type="entry name" value="NAT_SF"/>
    <property type="match status" value="1"/>
</dbReference>
<sequence>MEFRMLAPAALECEQLAQWYHAQWGKDAGFTLEDERLRLRKPKDAQGFPHLLAAIDDGQVVGAVQLKRGEMPGFPEYEHWLGSVYVADSQRGRGLASTLVEHAVKQARSMGISQLYLQTESLDGGLYARLGWKPVVESDTRGFPVLVMVRGLSA</sequence>